<sequence length="160" mass="17174">MWCRLGWGLLGSVLHVAAQAAFELPDHLTGTWGTGASLYDGTGPQGDLYLMADGQGVMAGSGPAPVRVDGKDDGKLAVRAVIGFAVRSTWQDDVLTIKPYTDDPVQAAKLERVQAHFTCTYDPAVPSLACTTYPTHELFVFKRRSADVPAEIVRMLGAPR</sequence>
<evidence type="ECO:0000313" key="3">
    <source>
        <dbReference type="Proteomes" id="UP000484015"/>
    </source>
</evidence>
<dbReference type="AlphaFoldDB" id="A0A6L6PWH8"/>
<gene>
    <name evidence="2" type="ORF">GM668_05365</name>
</gene>
<dbReference type="RefSeq" id="WP_155437914.1">
    <property type="nucleotide sequence ID" value="NZ_WNLA01000002.1"/>
</dbReference>
<evidence type="ECO:0000313" key="2">
    <source>
        <dbReference type="EMBL" id="MTW01514.1"/>
    </source>
</evidence>
<keyword evidence="1" id="KW-0732">Signal</keyword>
<reference evidence="2 3" key="1">
    <citation type="submission" date="2019-11" db="EMBL/GenBank/DDBJ databases">
        <title>Type strains purchased from KCTC, JCM and DSMZ.</title>
        <authorList>
            <person name="Lu H."/>
        </authorList>
    </citation>
    <scope>NUCLEOTIDE SEQUENCE [LARGE SCALE GENOMIC DNA]</scope>
    <source>
        <strain evidence="2 3">KCTC 42409</strain>
    </source>
</reference>
<name>A0A6L6PWH8_9BURK</name>
<comment type="caution">
    <text evidence="2">The sequence shown here is derived from an EMBL/GenBank/DDBJ whole genome shotgun (WGS) entry which is preliminary data.</text>
</comment>
<accession>A0A6L6PWH8</accession>
<keyword evidence="3" id="KW-1185">Reference proteome</keyword>
<organism evidence="2 3">
    <name type="scientific">Pseudoduganella ginsengisoli</name>
    <dbReference type="NCBI Taxonomy" id="1462440"/>
    <lineage>
        <taxon>Bacteria</taxon>
        <taxon>Pseudomonadati</taxon>
        <taxon>Pseudomonadota</taxon>
        <taxon>Betaproteobacteria</taxon>
        <taxon>Burkholderiales</taxon>
        <taxon>Oxalobacteraceae</taxon>
        <taxon>Telluria group</taxon>
        <taxon>Pseudoduganella</taxon>
    </lineage>
</organism>
<proteinExistence type="predicted"/>
<feature type="chain" id="PRO_5026749342" evidence="1">
    <location>
        <begin position="21"/>
        <end position="160"/>
    </location>
</feature>
<dbReference type="EMBL" id="WNLA01000002">
    <property type="protein sequence ID" value="MTW01514.1"/>
    <property type="molecule type" value="Genomic_DNA"/>
</dbReference>
<evidence type="ECO:0000256" key="1">
    <source>
        <dbReference type="SAM" id="SignalP"/>
    </source>
</evidence>
<protein>
    <submittedName>
        <fullName evidence="2">Uncharacterized protein</fullName>
    </submittedName>
</protein>
<feature type="signal peptide" evidence="1">
    <location>
        <begin position="1"/>
        <end position="20"/>
    </location>
</feature>
<dbReference type="Proteomes" id="UP000484015">
    <property type="component" value="Unassembled WGS sequence"/>
</dbReference>
<dbReference type="OrthoDB" id="8755038at2"/>